<dbReference type="NCBIfam" id="TIGR03508">
    <property type="entry name" value="decahem_SO"/>
    <property type="match status" value="1"/>
</dbReference>
<dbReference type="InterPro" id="IPR020015">
    <property type="entry name" value="Decahaem_cyt-c_DmsE"/>
</dbReference>
<sequence>MVKRFWWLSLFLVLAVGCTQELAEKRARVIKPPEVAPGAEYLGSEACLECHEDMAAEAKTNVHLRLASYEVPGYQVGCEGCHGPGSAHVDEGGDTEKILRFGEEGLEGEEASAVCLTCHQGGETMHWLGSEHAENDVACTDCHRVHHNPNPQLLAAKEFELCSKCHRDVQAKMYFISRHPVKDGQMSCTDCHNPHGTGNPIAGMLRTEERLNDLCLTCHTRYQGPFVFEHEPVIEDCTICHDPHGTVANNLLKQNEPFLCMQCHEVHFHATRFNDPDMEHGFNPNGYPVGLDWRYPSPPNIKSAHEGWQKSFLTKCTQCHQYVHGSDFPSQTIPGQGKKLTR</sequence>
<dbReference type="PROSITE" id="PS51257">
    <property type="entry name" value="PROKAR_LIPOPROTEIN"/>
    <property type="match status" value="1"/>
</dbReference>
<evidence type="ECO:0000256" key="1">
    <source>
        <dbReference type="ARBA" id="ARBA00022729"/>
    </source>
</evidence>
<comment type="caution">
    <text evidence="3">The sequence shown here is derived from an EMBL/GenBank/DDBJ whole genome shotgun (WGS) entry which is preliminary data.</text>
</comment>
<feature type="domain" description="Doubled CXXCH motif" evidence="2">
    <location>
        <begin position="230"/>
        <end position="265"/>
    </location>
</feature>
<evidence type="ECO:0000313" key="3">
    <source>
        <dbReference type="EMBL" id="HHI98106.1"/>
    </source>
</evidence>
<dbReference type="GO" id="GO:0016491">
    <property type="term" value="F:oxidoreductase activity"/>
    <property type="evidence" value="ECO:0007669"/>
    <property type="project" value="TreeGrafter"/>
</dbReference>
<dbReference type="Proteomes" id="UP000886101">
    <property type="component" value="Unassembled WGS sequence"/>
</dbReference>
<dbReference type="PANTHER" id="PTHR35038:SF6">
    <property type="entry name" value="SURFACE LOCALIZED DECAHEME CYTOCHROME C LIPOPROTEIN"/>
    <property type="match status" value="1"/>
</dbReference>
<accession>A0A7V5P1M3</accession>
<feature type="domain" description="Doubled CXXCH motif" evidence="2">
    <location>
        <begin position="179"/>
        <end position="221"/>
    </location>
</feature>
<dbReference type="Gene3D" id="1.10.1130.20">
    <property type="match status" value="1"/>
</dbReference>
<dbReference type="NCBIfam" id="NF041028">
    <property type="entry name" value="decahem_GSU2203"/>
    <property type="match status" value="1"/>
</dbReference>
<dbReference type="Gene3D" id="3.90.10.10">
    <property type="entry name" value="Cytochrome C3"/>
    <property type="match status" value="1"/>
</dbReference>
<evidence type="ECO:0000259" key="2">
    <source>
        <dbReference type="Pfam" id="PF09699"/>
    </source>
</evidence>
<name>A0A7V5P1M3_9BACT</name>
<dbReference type="SUPFAM" id="SSF48695">
    <property type="entry name" value="Multiheme cytochromes"/>
    <property type="match status" value="1"/>
</dbReference>
<dbReference type="PANTHER" id="PTHR35038">
    <property type="entry name" value="DISSIMILATORY SULFITE REDUCTASE SIRA"/>
    <property type="match status" value="1"/>
</dbReference>
<reference evidence="3" key="1">
    <citation type="journal article" date="2020" name="mSystems">
        <title>Genome- and Community-Level Interaction Insights into Carbon Utilization and Element Cycling Functions of Hydrothermarchaeota in Hydrothermal Sediment.</title>
        <authorList>
            <person name="Zhou Z."/>
            <person name="Liu Y."/>
            <person name="Xu W."/>
            <person name="Pan J."/>
            <person name="Luo Z.H."/>
            <person name="Li M."/>
        </authorList>
    </citation>
    <scope>NUCLEOTIDE SEQUENCE [LARGE SCALE GENOMIC DNA]</scope>
    <source>
        <strain evidence="3">HyVt-533</strain>
    </source>
</reference>
<dbReference type="InterPro" id="IPR010177">
    <property type="entry name" value="Paired_CXXCH_1"/>
</dbReference>
<feature type="domain" description="Doubled CXXCH motif" evidence="2">
    <location>
        <begin position="138"/>
        <end position="169"/>
    </location>
</feature>
<dbReference type="NCBIfam" id="TIGR01905">
    <property type="entry name" value="paired_CXXCH_1"/>
    <property type="match status" value="3"/>
</dbReference>
<dbReference type="Pfam" id="PF09699">
    <property type="entry name" value="Paired_CXXCH_1"/>
    <property type="match status" value="3"/>
</dbReference>
<dbReference type="InterPro" id="IPR036280">
    <property type="entry name" value="Multihaem_cyt_sf"/>
</dbReference>
<dbReference type="EMBL" id="DROK01000285">
    <property type="protein sequence ID" value="HHI98106.1"/>
    <property type="molecule type" value="Genomic_DNA"/>
</dbReference>
<dbReference type="InterPro" id="IPR051829">
    <property type="entry name" value="Multiheme_Cytochr_ET"/>
</dbReference>
<protein>
    <submittedName>
        <fullName evidence="3">DmsE family decaheme c-type cytochrome</fullName>
    </submittedName>
</protein>
<keyword evidence="1" id="KW-0732">Signal</keyword>
<gene>
    <name evidence="3" type="ORF">ENJ96_09700</name>
</gene>
<proteinExistence type="predicted"/>
<dbReference type="AlphaFoldDB" id="A0A7V5P1M3"/>
<dbReference type="Gene3D" id="1.10.1130.10">
    <property type="entry name" value="Flavocytochrome C3, Chain A"/>
    <property type="match status" value="1"/>
</dbReference>
<organism evidence="3">
    <name type="scientific">Thermodesulfatator atlanticus</name>
    <dbReference type="NCBI Taxonomy" id="501497"/>
    <lineage>
        <taxon>Bacteria</taxon>
        <taxon>Pseudomonadati</taxon>
        <taxon>Thermodesulfobacteriota</taxon>
        <taxon>Thermodesulfobacteria</taxon>
        <taxon>Thermodesulfobacteriales</taxon>
        <taxon>Thermodesulfatatoraceae</taxon>
        <taxon>Thermodesulfatator</taxon>
    </lineage>
</organism>